<dbReference type="Pfam" id="PF01636">
    <property type="entry name" value="APH"/>
    <property type="match status" value="1"/>
</dbReference>
<organism evidence="2 3">
    <name type="scientific">Deinococcus radiopugnans ATCC 19172</name>
    <dbReference type="NCBI Taxonomy" id="585398"/>
    <lineage>
        <taxon>Bacteria</taxon>
        <taxon>Thermotogati</taxon>
        <taxon>Deinococcota</taxon>
        <taxon>Deinococci</taxon>
        <taxon>Deinococcales</taxon>
        <taxon>Deinococcaceae</taxon>
        <taxon>Deinococcus</taxon>
    </lineage>
</organism>
<gene>
    <name evidence="2" type="ORF">FHR04_17475</name>
</gene>
<dbReference type="EMBL" id="VDMO01000026">
    <property type="protein sequence ID" value="TNM67966.1"/>
    <property type="molecule type" value="Genomic_DNA"/>
</dbReference>
<reference evidence="2 3" key="1">
    <citation type="submission" date="2019-06" db="EMBL/GenBank/DDBJ databases">
        <title>Genome sequence of Deinococcus radiopugnans ATCC 19172.</title>
        <authorList>
            <person name="Maclea K.S."/>
            <person name="Maynard C.R."/>
        </authorList>
    </citation>
    <scope>NUCLEOTIDE SEQUENCE [LARGE SCALE GENOMIC DNA]</scope>
    <source>
        <strain evidence="2 3">ATCC 19172</strain>
    </source>
</reference>
<dbReference type="SUPFAM" id="SSF56112">
    <property type="entry name" value="Protein kinase-like (PK-like)"/>
    <property type="match status" value="1"/>
</dbReference>
<keyword evidence="2" id="KW-0808">Transferase</keyword>
<dbReference type="InterPro" id="IPR011009">
    <property type="entry name" value="Kinase-like_dom_sf"/>
</dbReference>
<accession>A0A5C4XX49</accession>
<dbReference type="InterPro" id="IPR002575">
    <property type="entry name" value="Aminoglycoside_PTrfase"/>
</dbReference>
<feature type="domain" description="Aminoglycoside phosphotransferase" evidence="1">
    <location>
        <begin position="168"/>
        <end position="357"/>
    </location>
</feature>
<dbReference type="OrthoDB" id="101887at2"/>
<dbReference type="GO" id="GO:0016740">
    <property type="term" value="F:transferase activity"/>
    <property type="evidence" value="ECO:0007669"/>
    <property type="project" value="UniProtKB-KW"/>
</dbReference>
<evidence type="ECO:0000313" key="2">
    <source>
        <dbReference type="EMBL" id="TNM67966.1"/>
    </source>
</evidence>
<sequence>MRGPWGVWKADPMSLPRRETTLHLLFTRGGKAALRTLTTDQTSYFGANVLEAAGEGSVLLRRLQFRFSGEVGGVRRAESVWHLEAAPGLDLDWQPASEWPERAREWFESARTPPGNVPWMHAGWHADALAWLDAELTEQGWVRRGPPTVLKHWQISVLWRVETSGGRVYFKGVSDFFRREVEVTPLLSRELPGAAPPVLAADTELGFLLLADAGKECGVPDLNALMRQLAHLQRASVPLLGHWALRDRGPEYVLSWLDRLLSDGVLLTDQQGGFTAEEAARLRAHRSALEAALRRLSASPLPRTLGHGDLHGGNVVERGGRFTFLDWSDVCLTHPFLDAHPAYFLGFEALDALDGDQRALVADARDTYLQAWTDFAPPTELRALFEDARLVGELFRALGYVDGIQPAVEDKAEWHGAHLEHLRRLLGREEG</sequence>
<dbReference type="Proteomes" id="UP000313988">
    <property type="component" value="Unassembled WGS sequence"/>
</dbReference>
<proteinExistence type="predicted"/>
<comment type="caution">
    <text evidence="2">The sequence shown here is derived from an EMBL/GenBank/DDBJ whole genome shotgun (WGS) entry which is preliminary data.</text>
</comment>
<protein>
    <submittedName>
        <fullName evidence="2">Aminoglycoside phosphotransferase family protein</fullName>
    </submittedName>
</protein>
<evidence type="ECO:0000259" key="1">
    <source>
        <dbReference type="Pfam" id="PF01636"/>
    </source>
</evidence>
<evidence type="ECO:0000313" key="3">
    <source>
        <dbReference type="Proteomes" id="UP000313988"/>
    </source>
</evidence>
<dbReference type="Gene3D" id="3.90.1200.10">
    <property type="match status" value="1"/>
</dbReference>
<dbReference type="AlphaFoldDB" id="A0A5C4XX49"/>
<name>A0A5C4XX49_9DEIO</name>